<proteinExistence type="predicted"/>
<evidence type="ECO:0000313" key="3">
    <source>
        <dbReference type="Proteomes" id="UP000310108"/>
    </source>
</evidence>
<dbReference type="AlphaFoldDB" id="A0A4U6X3W5"/>
<organism evidence="2 3">
    <name type="scientific">Colletotrichum tanaceti</name>
    <dbReference type="NCBI Taxonomy" id="1306861"/>
    <lineage>
        <taxon>Eukaryota</taxon>
        <taxon>Fungi</taxon>
        <taxon>Dikarya</taxon>
        <taxon>Ascomycota</taxon>
        <taxon>Pezizomycotina</taxon>
        <taxon>Sordariomycetes</taxon>
        <taxon>Hypocreomycetidae</taxon>
        <taxon>Glomerellales</taxon>
        <taxon>Glomerellaceae</taxon>
        <taxon>Colletotrichum</taxon>
        <taxon>Colletotrichum destructivum species complex</taxon>
    </lineage>
</organism>
<comment type="caution">
    <text evidence="2">The sequence shown here is derived from an EMBL/GenBank/DDBJ whole genome shotgun (WGS) entry which is preliminary data.</text>
</comment>
<keyword evidence="3" id="KW-1185">Reference proteome</keyword>
<reference evidence="2 3" key="1">
    <citation type="journal article" date="2019" name="PLoS ONE">
        <title>Comparative genome analysis indicates high evolutionary potential of pathogenicity genes in Colletotrichum tanaceti.</title>
        <authorList>
            <person name="Lelwala R.V."/>
            <person name="Korhonen P.K."/>
            <person name="Young N.D."/>
            <person name="Scott J.B."/>
            <person name="Ades P.A."/>
            <person name="Gasser R.B."/>
            <person name="Taylor P.W.J."/>
        </authorList>
    </citation>
    <scope>NUCLEOTIDE SEQUENCE [LARGE SCALE GENOMIC DNA]</scope>
    <source>
        <strain evidence="2">BRIP57314</strain>
    </source>
</reference>
<evidence type="ECO:0000256" key="1">
    <source>
        <dbReference type="SAM" id="MobiDB-lite"/>
    </source>
</evidence>
<protein>
    <submittedName>
        <fullName evidence="2">Uncharacterized protein</fullName>
    </submittedName>
</protein>
<sequence>MACVDSTQSSLLLFSTQSRARDANLVHINTNTPANRTKIAAWANTHRVSKVSPETPQPILRLPEPVAPAHVPLDRVVRESETRPPTVLPTRNPAPGAS</sequence>
<dbReference type="Proteomes" id="UP000310108">
    <property type="component" value="Unassembled WGS sequence"/>
</dbReference>
<feature type="region of interest" description="Disordered" evidence="1">
    <location>
        <begin position="76"/>
        <end position="98"/>
    </location>
</feature>
<gene>
    <name evidence="2" type="ORF">CTA1_4657</name>
</gene>
<accession>A0A4U6X3W5</accession>
<name>A0A4U6X3W5_9PEZI</name>
<evidence type="ECO:0000313" key="2">
    <source>
        <dbReference type="EMBL" id="TKW50060.1"/>
    </source>
</evidence>
<dbReference type="EMBL" id="PJEX01000444">
    <property type="protein sequence ID" value="TKW50060.1"/>
    <property type="molecule type" value="Genomic_DNA"/>
</dbReference>